<dbReference type="CDD" id="cd05269">
    <property type="entry name" value="TMR_SDR_a"/>
    <property type="match status" value="1"/>
</dbReference>
<dbReference type="EMBL" id="AZEE01000029">
    <property type="protein sequence ID" value="KRK97610.1"/>
    <property type="molecule type" value="Genomic_DNA"/>
</dbReference>
<gene>
    <name evidence="2" type="ORF">FD04_GL001646</name>
</gene>
<accession>A0A0R1LYR5</accession>
<organism evidence="2 3">
    <name type="scientific">Secundilactobacillus odoratitofui DSM 19909 = JCM 15043</name>
    <dbReference type="NCBI Taxonomy" id="1423776"/>
    <lineage>
        <taxon>Bacteria</taxon>
        <taxon>Bacillati</taxon>
        <taxon>Bacillota</taxon>
        <taxon>Bacilli</taxon>
        <taxon>Lactobacillales</taxon>
        <taxon>Lactobacillaceae</taxon>
        <taxon>Secundilactobacillus</taxon>
    </lineage>
</organism>
<proteinExistence type="predicted"/>
<protein>
    <recommendedName>
        <fullName evidence="1">NAD(P)-binding domain-containing protein</fullName>
    </recommendedName>
</protein>
<sequence>MNYLVTGATGHLGQKVVQQLANLVDVNTITAAVHTPSKAAELINRGLNVVQADYLDIASMTHAFTGQDVVVYIPSKTYTVLQRITEFENVIQALKQAQVNNLVFVSFYADQVNNPFTMSPYYAYAPRKLASSGLNYGIVRNALYADPLIPYLPELIERQALIYPVGDQAMNFITLDDSATAIAMLATQPEHRNAGQIYTVTQEQSLTMPELGQIMTQVTGHQIGYQPVTAAEFADIYAAEGDGAELASMYAAGALGLFDQTTHDFETITGRAPESMTDFLTRSYRPEN</sequence>
<dbReference type="AlphaFoldDB" id="A0A0R1LYR5"/>
<feature type="domain" description="NAD(P)-binding" evidence="1">
    <location>
        <begin position="7"/>
        <end position="143"/>
    </location>
</feature>
<dbReference type="STRING" id="1423776.FD04_GL001646"/>
<dbReference type="PANTHER" id="PTHR47129">
    <property type="entry name" value="QUINONE OXIDOREDUCTASE 2"/>
    <property type="match status" value="1"/>
</dbReference>
<dbReference type="Gene3D" id="3.40.50.720">
    <property type="entry name" value="NAD(P)-binding Rossmann-like Domain"/>
    <property type="match status" value="1"/>
</dbReference>
<dbReference type="Proteomes" id="UP000051160">
    <property type="component" value="Unassembled WGS sequence"/>
</dbReference>
<dbReference type="InterPro" id="IPR036291">
    <property type="entry name" value="NAD(P)-bd_dom_sf"/>
</dbReference>
<dbReference type="InterPro" id="IPR016040">
    <property type="entry name" value="NAD(P)-bd_dom"/>
</dbReference>
<dbReference type="RefSeq" id="WP_056948559.1">
    <property type="nucleotide sequence ID" value="NZ_AZEE01000029.1"/>
</dbReference>
<evidence type="ECO:0000259" key="1">
    <source>
        <dbReference type="Pfam" id="PF13460"/>
    </source>
</evidence>
<dbReference type="InterPro" id="IPR052718">
    <property type="entry name" value="NmrA-type_oxidoreductase"/>
</dbReference>
<keyword evidence="3" id="KW-1185">Reference proteome</keyword>
<dbReference type="Gene3D" id="3.90.25.10">
    <property type="entry name" value="UDP-galactose 4-epimerase, domain 1"/>
    <property type="match status" value="1"/>
</dbReference>
<reference evidence="2 3" key="1">
    <citation type="journal article" date="2015" name="Genome Announc.">
        <title>Expanding the biotechnology potential of lactobacilli through comparative genomics of 213 strains and associated genera.</title>
        <authorList>
            <person name="Sun Z."/>
            <person name="Harris H.M."/>
            <person name="McCann A."/>
            <person name="Guo C."/>
            <person name="Argimon S."/>
            <person name="Zhang W."/>
            <person name="Yang X."/>
            <person name="Jeffery I.B."/>
            <person name="Cooney J.C."/>
            <person name="Kagawa T.F."/>
            <person name="Liu W."/>
            <person name="Song Y."/>
            <person name="Salvetti E."/>
            <person name="Wrobel A."/>
            <person name="Rasinkangas P."/>
            <person name="Parkhill J."/>
            <person name="Rea M.C."/>
            <person name="O'Sullivan O."/>
            <person name="Ritari J."/>
            <person name="Douillard F.P."/>
            <person name="Paul Ross R."/>
            <person name="Yang R."/>
            <person name="Briner A.E."/>
            <person name="Felis G.E."/>
            <person name="de Vos W.M."/>
            <person name="Barrangou R."/>
            <person name="Klaenhammer T.R."/>
            <person name="Caufield P.W."/>
            <person name="Cui Y."/>
            <person name="Zhang H."/>
            <person name="O'Toole P.W."/>
        </authorList>
    </citation>
    <scope>NUCLEOTIDE SEQUENCE [LARGE SCALE GENOMIC DNA]</scope>
    <source>
        <strain evidence="2 3">DSM 19909</strain>
    </source>
</reference>
<name>A0A0R1LYR5_9LACO</name>
<comment type="caution">
    <text evidence="2">The sequence shown here is derived from an EMBL/GenBank/DDBJ whole genome shotgun (WGS) entry which is preliminary data.</text>
</comment>
<dbReference type="Pfam" id="PF13460">
    <property type="entry name" value="NAD_binding_10"/>
    <property type="match status" value="1"/>
</dbReference>
<evidence type="ECO:0000313" key="2">
    <source>
        <dbReference type="EMBL" id="KRK97610.1"/>
    </source>
</evidence>
<dbReference type="PATRIC" id="fig|1423776.4.peg.1667"/>
<dbReference type="OrthoDB" id="152510at2"/>
<dbReference type="PANTHER" id="PTHR47129:SF1">
    <property type="entry name" value="NMRA-LIKE DOMAIN-CONTAINING PROTEIN"/>
    <property type="match status" value="1"/>
</dbReference>
<dbReference type="SUPFAM" id="SSF51735">
    <property type="entry name" value="NAD(P)-binding Rossmann-fold domains"/>
    <property type="match status" value="1"/>
</dbReference>
<evidence type="ECO:0000313" key="3">
    <source>
        <dbReference type="Proteomes" id="UP000051160"/>
    </source>
</evidence>